<dbReference type="GO" id="GO:0004066">
    <property type="term" value="F:asparagine synthase (glutamine-hydrolyzing) activity"/>
    <property type="evidence" value="ECO:0007669"/>
    <property type="project" value="InterPro"/>
</dbReference>
<dbReference type="Pfam" id="PF00733">
    <property type="entry name" value="Asn_synthase"/>
    <property type="match status" value="1"/>
</dbReference>
<accession>K1RKT4</accession>
<organism evidence="2">
    <name type="scientific">human gut metagenome</name>
    <dbReference type="NCBI Taxonomy" id="408170"/>
    <lineage>
        <taxon>unclassified sequences</taxon>
        <taxon>metagenomes</taxon>
        <taxon>organismal metagenomes</taxon>
    </lineage>
</organism>
<evidence type="ECO:0000259" key="1">
    <source>
        <dbReference type="Pfam" id="PF00733"/>
    </source>
</evidence>
<feature type="domain" description="Asparagine synthetase" evidence="1">
    <location>
        <begin position="2"/>
        <end position="70"/>
    </location>
</feature>
<sequence length="76" mass="9410">MRKTGFLTPLNDWLRRDEYYNMVKEKFEGEVAAKFFNRDYIMKLLDEHKAGTAHNMKKIWSVYSFILWYEKYFIEN</sequence>
<dbReference type="AlphaFoldDB" id="K1RKT4"/>
<dbReference type="EMBL" id="AJWZ01010172">
    <property type="protein sequence ID" value="EKC49227.1"/>
    <property type="molecule type" value="Genomic_DNA"/>
</dbReference>
<dbReference type="GO" id="GO:0006529">
    <property type="term" value="P:asparagine biosynthetic process"/>
    <property type="evidence" value="ECO:0007669"/>
    <property type="project" value="InterPro"/>
</dbReference>
<proteinExistence type="predicted"/>
<gene>
    <name evidence="2" type="ORF">OBE_14753</name>
</gene>
<dbReference type="InterPro" id="IPR001962">
    <property type="entry name" value="Asn_synthase"/>
</dbReference>
<evidence type="ECO:0000313" key="2">
    <source>
        <dbReference type="EMBL" id="EKC49227.1"/>
    </source>
</evidence>
<name>K1RKT4_9ZZZZ</name>
<comment type="caution">
    <text evidence="2">The sequence shown here is derived from an EMBL/GenBank/DDBJ whole genome shotgun (WGS) entry which is preliminary data.</text>
</comment>
<protein>
    <submittedName>
        <fullName evidence="2">Asparagine synthase (Glutamine-hydrolyzing)</fullName>
    </submittedName>
</protein>
<reference evidence="2" key="1">
    <citation type="journal article" date="2013" name="Environ. Microbiol.">
        <title>Microbiota from the distal guts of lean and obese adolescents exhibit partial functional redundancy besides clear differences in community structure.</title>
        <authorList>
            <person name="Ferrer M."/>
            <person name="Ruiz A."/>
            <person name="Lanza F."/>
            <person name="Haange S.B."/>
            <person name="Oberbach A."/>
            <person name="Till H."/>
            <person name="Bargiela R."/>
            <person name="Campoy C."/>
            <person name="Segura M.T."/>
            <person name="Richter M."/>
            <person name="von Bergen M."/>
            <person name="Seifert J."/>
            <person name="Suarez A."/>
        </authorList>
    </citation>
    <scope>NUCLEOTIDE SEQUENCE</scope>
</reference>